<reference evidence="2" key="2">
    <citation type="submission" date="2024-02" db="EMBL/GenBank/DDBJ databases">
        <title>Neisseria leonii sp. nov.</title>
        <authorList>
            <person name="Boutroux M."/>
            <person name="Favre-Rochex S."/>
            <person name="Gorgette O."/>
            <person name="Touak G."/>
            <person name="Muhle E."/>
            <person name="Chesneau O."/>
            <person name="Clermont D."/>
            <person name="Rahi P."/>
        </authorList>
    </citation>
    <scope>NUCLEOTIDE SEQUENCE</scope>
    <source>
        <strain evidence="2">51.81</strain>
    </source>
</reference>
<accession>A0A9X4E2T8</accession>
<dbReference type="RefSeq" id="WP_274570645.1">
    <property type="nucleotide sequence ID" value="NZ_CP145606.1"/>
</dbReference>
<sequence>MKTTVFLGAHMVLSTDKQLYAMRFTFDRYGNLSLIFDKRGIPLTGKTAVFGTDDLHIRLTIHRISRRRTLNITFSLHTDTPAVLTVERIREKSK</sequence>
<evidence type="ECO:0000313" key="3">
    <source>
        <dbReference type="Proteomes" id="UP001149607"/>
    </source>
</evidence>
<dbReference type="AlphaFoldDB" id="A0A9X4E2T8"/>
<dbReference type="EMBL" id="JAPQFL010000002">
    <property type="protein sequence ID" value="MDD9327709.1"/>
    <property type="molecule type" value="Genomic_DNA"/>
</dbReference>
<reference evidence="1" key="1">
    <citation type="submission" date="2022-10" db="EMBL/GenBank/DDBJ databases">
        <authorList>
            <person name="Boutroux M."/>
        </authorList>
    </citation>
    <scope>NUCLEOTIDE SEQUENCE</scope>
    <source>
        <strain evidence="1">51.81</strain>
    </source>
</reference>
<organism evidence="1">
    <name type="scientific">Neisseria leonii</name>
    <dbReference type="NCBI Taxonomy" id="2995413"/>
    <lineage>
        <taxon>Bacteria</taxon>
        <taxon>Pseudomonadati</taxon>
        <taxon>Pseudomonadota</taxon>
        <taxon>Betaproteobacteria</taxon>
        <taxon>Neisseriales</taxon>
        <taxon>Neisseriaceae</taxon>
        <taxon>Neisseria</taxon>
    </lineage>
</organism>
<protein>
    <submittedName>
        <fullName evidence="1">Uncharacterized protein</fullName>
    </submittedName>
</protein>
<dbReference type="EMBL" id="CP146598">
    <property type="protein sequence ID" value="WWY02861.1"/>
    <property type="molecule type" value="Genomic_DNA"/>
</dbReference>
<proteinExistence type="predicted"/>
<keyword evidence="3" id="KW-1185">Reference proteome</keyword>
<name>A0A9X4E2T8_9NEIS</name>
<evidence type="ECO:0000313" key="1">
    <source>
        <dbReference type="EMBL" id="MDD9327709.1"/>
    </source>
</evidence>
<evidence type="ECO:0000313" key="2">
    <source>
        <dbReference type="EMBL" id="WWY02861.1"/>
    </source>
</evidence>
<gene>
    <name evidence="1" type="ORF">ORY91_001119</name>
    <name evidence="2" type="ORF">V9W64_09215</name>
</gene>
<dbReference type="Proteomes" id="UP001149607">
    <property type="component" value="Chromosome"/>
</dbReference>